<dbReference type="Proteomes" id="UP001165080">
    <property type="component" value="Unassembled WGS sequence"/>
</dbReference>
<sequence>MSPDMNPSLSGLQHDEVVAALARVAIIALSLAAVVLATRAAQVSFDRSQAARARMEAVASSQQRLRTLADRNLLYRTAAADTSATLQTSDGFVALAASPSMTRQRWCDAGDSHDASLGGDPCNQPDAAAPAAHGSGASDSCNTPPAAPPASGPTALLAAAASALLHRCHAQAGCSTQSSGTCSSASTQPRSIGSGTSNNDNTTASTTVATAAPAARWDWDLDCSLSGQRPAGGSAGGGVSPGLRLQHLKGSDSLLETCRVLASVPQDTITSTRQVLATFNYDYSALHRRESSYVSGSSSSWRTRTHV</sequence>
<gene>
    <name evidence="3" type="primary">PLEST011356</name>
    <name evidence="3" type="ORF">PLESTB_001409400</name>
</gene>
<feature type="region of interest" description="Disordered" evidence="1">
    <location>
        <begin position="174"/>
        <end position="204"/>
    </location>
</feature>
<evidence type="ECO:0000313" key="3">
    <source>
        <dbReference type="EMBL" id="GLC58865.1"/>
    </source>
</evidence>
<feature type="compositionally biased region" description="Low complexity" evidence="1">
    <location>
        <begin position="125"/>
        <end position="139"/>
    </location>
</feature>
<protein>
    <submittedName>
        <fullName evidence="3">Uncharacterized protein</fullName>
    </submittedName>
</protein>
<reference evidence="3 4" key="1">
    <citation type="journal article" date="2023" name="Commun. Biol.">
        <title>Reorganization of the ancestral sex-determining regions during the evolution of trioecy in Pleodorina starrii.</title>
        <authorList>
            <person name="Takahashi K."/>
            <person name="Suzuki S."/>
            <person name="Kawai-Toyooka H."/>
            <person name="Yamamoto K."/>
            <person name="Hamaji T."/>
            <person name="Ootsuki R."/>
            <person name="Yamaguchi H."/>
            <person name="Kawachi M."/>
            <person name="Higashiyama T."/>
            <person name="Nozaki H."/>
        </authorList>
    </citation>
    <scope>NUCLEOTIDE SEQUENCE [LARGE SCALE GENOMIC DNA]</scope>
    <source>
        <strain evidence="3 4">NIES-4479</strain>
    </source>
</reference>
<keyword evidence="4" id="KW-1185">Reference proteome</keyword>
<evidence type="ECO:0000256" key="1">
    <source>
        <dbReference type="SAM" id="MobiDB-lite"/>
    </source>
</evidence>
<dbReference type="EMBL" id="BRXU01000024">
    <property type="protein sequence ID" value="GLC58865.1"/>
    <property type="molecule type" value="Genomic_DNA"/>
</dbReference>
<feature type="compositionally biased region" description="Basic and acidic residues" evidence="1">
    <location>
        <begin position="105"/>
        <end position="114"/>
    </location>
</feature>
<accession>A0A9W6BVZ7</accession>
<evidence type="ECO:0000313" key="4">
    <source>
        <dbReference type="Proteomes" id="UP001165080"/>
    </source>
</evidence>
<feature type="transmembrane region" description="Helical" evidence="2">
    <location>
        <begin position="20"/>
        <end position="38"/>
    </location>
</feature>
<evidence type="ECO:0000256" key="2">
    <source>
        <dbReference type="SAM" id="Phobius"/>
    </source>
</evidence>
<proteinExistence type="predicted"/>
<name>A0A9W6BVZ7_9CHLO</name>
<keyword evidence="2" id="KW-0812">Transmembrane</keyword>
<keyword evidence="2" id="KW-0472">Membrane</keyword>
<dbReference type="OrthoDB" id="551742at2759"/>
<feature type="region of interest" description="Disordered" evidence="1">
    <location>
        <begin position="105"/>
        <end position="153"/>
    </location>
</feature>
<keyword evidence="2" id="KW-1133">Transmembrane helix</keyword>
<organism evidence="3 4">
    <name type="scientific">Pleodorina starrii</name>
    <dbReference type="NCBI Taxonomy" id="330485"/>
    <lineage>
        <taxon>Eukaryota</taxon>
        <taxon>Viridiplantae</taxon>
        <taxon>Chlorophyta</taxon>
        <taxon>core chlorophytes</taxon>
        <taxon>Chlorophyceae</taxon>
        <taxon>CS clade</taxon>
        <taxon>Chlamydomonadales</taxon>
        <taxon>Volvocaceae</taxon>
        <taxon>Pleodorina</taxon>
    </lineage>
</organism>
<dbReference type="AlphaFoldDB" id="A0A9W6BVZ7"/>
<comment type="caution">
    <text evidence="3">The sequence shown here is derived from an EMBL/GenBank/DDBJ whole genome shotgun (WGS) entry which is preliminary data.</text>
</comment>